<name>A0A8H3U7E5_VENIN</name>
<feature type="region of interest" description="Disordered" evidence="1">
    <location>
        <begin position="218"/>
        <end position="266"/>
    </location>
</feature>
<feature type="compositionally biased region" description="Polar residues" evidence="1">
    <location>
        <begin position="1"/>
        <end position="10"/>
    </location>
</feature>
<comment type="caution">
    <text evidence="2">The sequence shown here is derived from an EMBL/GenBank/DDBJ whole genome shotgun (WGS) entry which is preliminary data.</text>
</comment>
<dbReference type="EMBL" id="WNWS01000693">
    <property type="protein sequence ID" value="KAE9964425.1"/>
    <property type="molecule type" value="Genomic_DNA"/>
</dbReference>
<organism evidence="2 3">
    <name type="scientific">Venturia inaequalis</name>
    <name type="common">Apple scab fungus</name>
    <dbReference type="NCBI Taxonomy" id="5025"/>
    <lineage>
        <taxon>Eukaryota</taxon>
        <taxon>Fungi</taxon>
        <taxon>Dikarya</taxon>
        <taxon>Ascomycota</taxon>
        <taxon>Pezizomycotina</taxon>
        <taxon>Dothideomycetes</taxon>
        <taxon>Pleosporomycetidae</taxon>
        <taxon>Venturiales</taxon>
        <taxon>Venturiaceae</taxon>
        <taxon>Venturia</taxon>
    </lineage>
</organism>
<accession>A0A8H3U7E5</accession>
<feature type="region of interest" description="Disordered" evidence="1">
    <location>
        <begin position="153"/>
        <end position="178"/>
    </location>
</feature>
<gene>
    <name evidence="2" type="ORF">EG328_010479</name>
</gene>
<feature type="compositionally biased region" description="Low complexity" evidence="1">
    <location>
        <begin position="159"/>
        <end position="170"/>
    </location>
</feature>
<protein>
    <submittedName>
        <fullName evidence="2">Uncharacterized protein</fullName>
    </submittedName>
</protein>
<evidence type="ECO:0000313" key="3">
    <source>
        <dbReference type="Proteomes" id="UP000447873"/>
    </source>
</evidence>
<evidence type="ECO:0000313" key="2">
    <source>
        <dbReference type="EMBL" id="KAE9964425.1"/>
    </source>
</evidence>
<feature type="region of interest" description="Disordered" evidence="1">
    <location>
        <begin position="1"/>
        <end position="58"/>
    </location>
</feature>
<evidence type="ECO:0000256" key="1">
    <source>
        <dbReference type="SAM" id="MobiDB-lite"/>
    </source>
</evidence>
<feature type="compositionally biased region" description="Polar residues" evidence="1">
    <location>
        <begin position="28"/>
        <end position="52"/>
    </location>
</feature>
<sequence>MKPTKGTESLLSKLKRKLTHREKPSPPQKSNGKTSQLRTDATTKISQAQSLADTDAASRPVCDGVVAHAETGYFEVDKQEEFETGAKKFASNVIEEVFERNPSLARENLDGDKKAIVATVTEITKSVVTTPGNLSLVPSREMETTKIEAKVRVEEETDSTYSSTTDVADTNSEKTTGEEYDIESILGPAVAKWHINLKARNSNQNGERYEIRIHRKGQTTPPATLPGGIIILPSGMASQSGWPSRSGSNSSRPSSTMRAGKKRGHA</sequence>
<dbReference type="AlphaFoldDB" id="A0A8H3U7E5"/>
<reference evidence="2 3" key="1">
    <citation type="submission" date="2018-12" db="EMBL/GenBank/DDBJ databases">
        <title>Venturia inaequalis Genome Resource.</title>
        <authorList>
            <person name="Lichtner F.J."/>
        </authorList>
    </citation>
    <scope>NUCLEOTIDE SEQUENCE [LARGE SCALE GENOMIC DNA]</scope>
    <source>
        <strain evidence="2 3">120213</strain>
    </source>
</reference>
<dbReference type="Proteomes" id="UP000447873">
    <property type="component" value="Unassembled WGS sequence"/>
</dbReference>
<proteinExistence type="predicted"/>
<feature type="compositionally biased region" description="Low complexity" evidence="1">
    <location>
        <begin position="238"/>
        <end position="255"/>
    </location>
</feature>